<dbReference type="AlphaFoldDB" id="A0A6A6HCS2"/>
<organism evidence="3 4">
    <name type="scientific">Viridothelium virens</name>
    <name type="common">Speckled blister lichen</name>
    <name type="synonym">Trypethelium virens</name>
    <dbReference type="NCBI Taxonomy" id="1048519"/>
    <lineage>
        <taxon>Eukaryota</taxon>
        <taxon>Fungi</taxon>
        <taxon>Dikarya</taxon>
        <taxon>Ascomycota</taxon>
        <taxon>Pezizomycotina</taxon>
        <taxon>Dothideomycetes</taxon>
        <taxon>Dothideomycetes incertae sedis</taxon>
        <taxon>Trypetheliales</taxon>
        <taxon>Trypetheliaceae</taxon>
        <taxon>Viridothelium</taxon>
    </lineage>
</organism>
<keyword evidence="1" id="KW-0812">Transmembrane</keyword>
<keyword evidence="4" id="KW-1185">Reference proteome</keyword>
<gene>
    <name evidence="3" type="ORF">EV356DRAFT_565957</name>
</gene>
<sequence>MINNSIPEYLFIRTCIFVLRAIGPFSVAYSLLRPFVSLSPQWRIRLLPLDIYAAIEAAFLLFVYLPLKARSQHPTFHPPLRAQSERRTLFKRCIATTHEHEKYLGQWFRNADLADIKKENVEEFLAWAFLNTTSSKDRKQTGEPNVTDQVHEAELQDYIEGLERQFGRTLPNGCGEAKPLRLTLDEVRMVHRPLVWYLIIFLVDILTHFWLVSHQFNFYRVSLTASLASVFPPRPQSAFTRRVSTGSFPYWYRPHTSHKRRPIVFLHGIGVGLNTYVPFLAALNAHGNDEQIDGDIGIIALELLPVSFRITPSLPGREEFCAQLQKILDTHQEFANGFTLVAHSYGSVLATHMLSSDASSGLRPLIKSIVLIDPVSILLHLPDVAYNFTYRSPRSASQWQLWYFASTDMGVAHTLARGFFWSENILWKEDYGHLPITVFLADRDIIAPTHEIREYLTNCERSEAPRTWRGGWDEDHTIWRTDQGVGQPKTLVWCNGLDHAQIFDREHWRKMLVTEVERVSTIPSEEPTSSETYLG</sequence>
<dbReference type="OrthoDB" id="6431331at2759"/>
<dbReference type="PANTHER" id="PTHR37471">
    <property type="entry name" value="UNNAMED PRODUCT"/>
    <property type="match status" value="1"/>
</dbReference>
<evidence type="ECO:0000313" key="4">
    <source>
        <dbReference type="Proteomes" id="UP000800092"/>
    </source>
</evidence>
<reference evidence="3" key="1">
    <citation type="journal article" date="2020" name="Stud. Mycol.">
        <title>101 Dothideomycetes genomes: a test case for predicting lifestyles and emergence of pathogens.</title>
        <authorList>
            <person name="Haridas S."/>
            <person name="Albert R."/>
            <person name="Binder M."/>
            <person name="Bloem J."/>
            <person name="Labutti K."/>
            <person name="Salamov A."/>
            <person name="Andreopoulos B."/>
            <person name="Baker S."/>
            <person name="Barry K."/>
            <person name="Bills G."/>
            <person name="Bluhm B."/>
            <person name="Cannon C."/>
            <person name="Castanera R."/>
            <person name="Culley D."/>
            <person name="Daum C."/>
            <person name="Ezra D."/>
            <person name="Gonzalez J."/>
            <person name="Henrissat B."/>
            <person name="Kuo A."/>
            <person name="Liang C."/>
            <person name="Lipzen A."/>
            <person name="Lutzoni F."/>
            <person name="Magnuson J."/>
            <person name="Mondo S."/>
            <person name="Nolan M."/>
            <person name="Ohm R."/>
            <person name="Pangilinan J."/>
            <person name="Park H.-J."/>
            <person name="Ramirez L."/>
            <person name="Alfaro M."/>
            <person name="Sun H."/>
            <person name="Tritt A."/>
            <person name="Yoshinaga Y."/>
            <person name="Zwiers L.-H."/>
            <person name="Turgeon B."/>
            <person name="Goodwin S."/>
            <person name="Spatafora J."/>
            <person name="Crous P."/>
            <person name="Grigoriev I."/>
        </authorList>
    </citation>
    <scope>NUCLEOTIDE SEQUENCE</scope>
    <source>
        <strain evidence="3">Tuck. ex Michener</strain>
    </source>
</reference>
<evidence type="ECO:0000313" key="3">
    <source>
        <dbReference type="EMBL" id="KAF2235924.1"/>
    </source>
</evidence>
<feature type="transmembrane region" description="Helical" evidence="1">
    <location>
        <begin position="194"/>
        <end position="212"/>
    </location>
</feature>
<keyword evidence="1" id="KW-0472">Membrane</keyword>
<dbReference type="EMBL" id="ML991788">
    <property type="protein sequence ID" value="KAF2235924.1"/>
    <property type="molecule type" value="Genomic_DNA"/>
</dbReference>
<keyword evidence="1" id="KW-1133">Transmembrane helix</keyword>
<feature type="domain" description="AB hydrolase-1" evidence="2">
    <location>
        <begin position="263"/>
        <end position="510"/>
    </location>
</feature>
<dbReference type="Gene3D" id="3.40.50.1820">
    <property type="entry name" value="alpha/beta hydrolase"/>
    <property type="match status" value="1"/>
</dbReference>
<feature type="transmembrane region" description="Helical" evidence="1">
    <location>
        <begin position="12"/>
        <end position="31"/>
    </location>
</feature>
<feature type="transmembrane region" description="Helical" evidence="1">
    <location>
        <begin position="51"/>
        <end position="67"/>
    </location>
</feature>
<dbReference type="Pfam" id="PF12697">
    <property type="entry name" value="Abhydrolase_6"/>
    <property type="match status" value="1"/>
</dbReference>
<evidence type="ECO:0000259" key="2">
    <source>
        <dbReference type="Pfam" id="PF12697"/>
    </source>
</evidence>
<accession>A0A6A6HCS2</accession>
<dbReference type="Proteomes" id="UP000800092">
    <property type="component" value="Unassembled WGS sequence"/>
</dbReference>
<protein>
    <recommendedName>
        <fullName evidence="2">AB hydrolase-1 domain-containing protein</fullName>
    </recommendedName>
</protein>
<name>A0A6A6HCS2_VIRVR</name>
<dbReference type="InterPro" id="IPR029058">
    <property type="entry name" value="AB_hydrolase_fold"/>
</dbReference>
<dbReference type="SUPFAM" id="SSF53474">
    <property type="entry name" value="alpha/beta-Hydrolases"/>
    <property type="match status" value="1"/>
</dbReference>
<proteinExistence type="predicted"/>
<dbReference type="PANTHER" id="PTHR37471:SF1">
    <property type="entry name" value="AB HYDROLASE-1 DOMAIN-CONTAINING PROTEIN"/>
    <property type="match status" value="1"/>
</dbReference>
<dbReference type="InterPro" id="IPR000073">
    <property type="entry name" value="AB_hydrolase_1"/>
</dbReference>
<evidence type="ECO:0000256" key="1">
    <source>
        <dbReference type="SAM" id="Phobius"/>
    </source>
</evidence>